<dbReference type="InterPro" id="IPR036396">
    <property type="entry name" value="Cyt_P450_sf"/>
</dbReference>
<dbReference type="PRINTS" id="PR00385">
    <property type="entry name" value="P450"/>
</dbReference>
<dbReference type="InterPro" id="IPR002401">
    <property type="entry name" value="Cyt_P450_E_grp-I"/>
</dbReference>
<keyword evidence="3 7" id="KW-0479">Metal-binding</keyword>
<feature type="binding site" description="axial binding residue" evidence="7">
    <location>
        <position position="464"/>
    </location>
    <ligand>
        <name>heme</name>
        <dbReference type="ChEBI" id="CHEBI:30413"/>
    </ligand>
    <ligandPart>
        <name>Fe</name>
        <dbReference type="ChEBI" id="CHEBI:18248"/>
    </ligandPart>
</feature>
<evidence type="ECO:0000313" key="11">
    <source>
        <dbReference type="Proteomes" id="UP000018144"/>
    </source>
</evidence>
<dbReference type="EMBL" id="HF935622">
    <property type="protein sequence ID" value="CCX31620.1"/>
    <property type="molecule type" value="Genomic_DNA"/>
</dbReference>
<sequence length="519" mass="59233">MQYPGTNLQQVFNELSITMITDLLFNKIPTLLAASLLGGCLMIFIYKLTWKQQISRLGKRSALIPASFMGLSEVYCVLKYAKMNKNREFWAMRFTELQNYTMELEMLWKRIIFTSEPENIKAVLATQFNDFGKGEVFHDSWHEFLGDSIFSTDGELWKGSRALIRPQFIKDRVSDLHIFENHVQHMISLIPRNGETVDIAELFFRFTLDSATDFLLGESVNSLGTTGEMKFVKAFAQIQQYQNDVTRLGPLRVFMPKGNFKENIKILNSFVEPFVKKTLQLKPEELLEKTETNYNFLHALAGFTRDPKVLRDQLVAVLLAGRDTTAGTLSWCFYELAKRPECVEILRQEILDTVGPDAAPTYAHLKGMKYLQHVMDETLRLYPAVPFNIRVALKDTVLPTGGGATKLEPVGVPAGTPIAYSALVMQRRKDIFGPDADEFRPERWRNWSPKPWTFIPFNGGPRICIGQQFAYAEMAYTIVRLFQTFDGVQDRMVVPQFERCETTISPGAGVKIALRPVKN</sequence>
<dbReference type="InterPro" id="IPR001128">
    <property type="entry name" value="Cyt_P450"/>
</dbReference>
<evidence type="ECO:0000256" key="9">
    <source>
        <dbReference type="SAM" id="Phobius"/>
    </source>
</evidence>
<dbReference type="GO" id="GO:0004497">
    <property type="term" value="F:monooxygenase activity"/>
    <property type="evidence" value="ECO:0007669"/>
    <property type="project" value="UniProtKB-KW"/>
</dbReference>
<dbReference type="GO" id="GO:0016705">
    <property type="term" value="F:oxidoreductase activity, acting on paired donors, with incorporation or reduction of molecular oxygen"/>
    <property type="evidence" value="ECO:0007669"/>
    <property type="project" value="InterPro"/>
</dbReference>
<evidence type="ECO:0000313" key="10">
    <source>
        <dbReference type="EMBL" id="CCX31620.1"/>
    </source>
</evidence>
<name>U4LQK1_PYROM</name>
<comment type="similarity">
    <text evidence="2 8">Belongs to the cytochrome P450 family.</text>
</comment>
<keyword evidence="4 8" id="KW-0560">Oxidoreductase</keyword>
<dbReference type="CDD" id="cd11063">
    <property type="entry name" value="CYP52"/>
    <property type="match status" value="1"/>
</dbReference>
<evidence type="ECO:0000256" key="4">
    <source>
        <dbReference type="ARBA" id="ARBA00023002"/>
    </source>
</evidence>
<dbReference type="InterPro" id="IPR017972">
    <property type="entry name" value="Cyt_P450_CS"/>
</dbReference>
<keyword evidence="5 7" id="KW-0408">Iron</keyword>
<dbReference type="eggNOG" id="KOG0157">
    <property type="taxonomic scope" value="Eukaryota"/>
</dbReference>
<dbReference type="PRINTS" id="PR00463">
    <property type="entry name" value="EP450I"/>
</dbReference>
<keyword evidence="6 8" id="KW-0503">Monooxygenase</keyword>
<evidence type="ECO:0000256" key="6">
    <source>
        <dbReference type="ARBA" id="ARBA00023033"/>
    </source>
</evidence>
<dbReference type="SUPFAM" id="SSF48264">
    <property type="entry name" value="Cytochrome P450"/>
    <property type="match status" value="1"/>
</dbReference>
<dbReference type="PROSITE" id="PS00086">
    <property type="entry name" value="CYTOCHROME_P450"/>
    <property type="match status" value="1"/>
</dbReference>
<gene>
    <name evidence="10" type="ORF">PCON_11087</name>
</gene>
<dbReference type="OrthoDB" id="1470350at2759"/>
<dbReference type="PANTHER" id="PTHR24287">
    <property type="entry name" value="P450, PUTATIVE (EUROFUNG)-RELATED"/>
    <property type="match status" value="1"/>
</dbReference>
<reference evidence="10 11" key="1">
    <citation type="journal article" date="2013" name="PLoS Genet.">
        <title>The genome and development-dependent transcriptomes of Pyronema confluens: a window into fungal evolution.</title>
        <authorList>
            <person name="Traeger S."/>
            <person name="Altegoer F."/>
            <person name="Freitag M."/>
            <person name="Gabaldon T."/>
            <person name="Kempken F."/>
            <person name="Kumar A."/>
            <person name="Marcet-Houben M."/>
            <person name="Poggeler S."/>
            <person name="Stajich J.E."/>
            <person name="Nowrousian M."/>
        </authorList>
    </citation>
    <scope>NUCLEOTIDE SEQUENCE [LARGE SCALE GENOMIC DNA]</scope>
    <source>
        <strain evidence="11">CBS 100304</strain>
        <tissue evidence="10">Vegetative mycelium</tissue>
    </source>
</reference>
<organism evidence="10 11">
    <name type="scientific">Pyronema omphalodes (strain CBS 100304)</name>
    <name type="common">Pyronema confluens</name>
    <dbReference type="NCBI Taxonomy" id="1076935"/>
    <lineage>
        <taxon>Eukaryota</taxon>
        <taxon>Fungi</taxon>
        <taxon>Dikarya</taxon>
        <taxon>Ascomycota</taxon>
        <taxon>Pezizomycotina</taxon>
        <taxon>Pezizomycetes</taxon>
        <taxon>Pezizales</taxon>
        <taxon>Pyronemataceae</taxon>
        <taxon>Pyronema</taxon>
    </lineage>
</organism>
<keyword evidence="9" id="KW-1133">Transmembrane helix</keyword>
<accession>U4LQK1</accession>
<dbReference type="STRING" id="1076935.U4LQK1"/>
<proteinExistence type="inferred from homology"/>
<keyword evidence="7 8" id="KW-0349">Heme</keyword>
<feature type="transmembrane region" description="Helical" evidence="9">
    <location>
        <begin position="28"/>
        <end position="50"/>
    </location>
</feature>
<dbReference type="InterPro" id="IPR047146">
    <property type="entry name" value="Cyt_P450_E_CYP52_fungi"/>
</dbReference>
<dbReference type="Proteomes" id="UP000018144">
    <property type="component" value="Unassembled WGS sequence"/>
</dbReference>
<protein>
    <submittedName>
        <fullName evidence="10">Similar to Cytochrome P450 52A1 acc. no. P10615</fullName>
    </submittedName>
</protein>
<comment type="cofactor">
    <cofactor evidence="1 7">
        <name>heme</name>
        <dbReference type="ChEBI" id="CHEBI:30413"/>
    </cofactor>
</comment>
<dbReference type="AlphaFoldDB" id="U4LQK1"/>
<evidence type="ECO:0000256" key="2">
    <source>
        <dbReference type="ARBA" id="ARBA00010617"/>
    </source>
</evidence>
<evidence type="ECO:0000256" key="1">
    <source>
        <dbReference type="ARBA" id="ARBA00001971"/>
    </source>
</evidence>
<dbReference type="OMA" id="EMIPGPT"/>
<dbReference type="Pfam" id="PF00067">
    <property type="entry name" value="p450"/>
    <property type="match status" value="1"/>
</dbReference>
<evidence type="ECO:0000256" key="7">
    <source>
        <dbReference type="PIRSR" id="PIRSR602401-1"/>
    </source>
</evidence>
<dbReference type="GO" id="GO:0005506">
    <property type="term" value="F:iron ion binding"/>
    <property type="evidence" value="ECO:0007669"/>
    <property type="project" value="InterPro"/>
</dbReference>
<dbReference type="PANTHER" id="PTHR24287:SF5">
    <property type="entry name" value="P450, PUTATIVE (EUROFUNG)-RELATED"/>
    <property type="match status" value="1"/>
</dbReference>
<keyword evidence="9" id="KW-0472">Membrane</keyword>
<evidence type="ECO:0000256" key="8">
    <source>
        <dbReference type="RuleBase" id="RU000461"/>
    </source>
</evidence>
<evidence type="ECO:0000256" key="3">
    <source>
        <dbReference type="ARBA" id="ARBA00022723"/>
    </source>
</evidence>
<dbReference type="Gene3D" id="1.10.630.10">
    <property type="entry name" value="Cytochrome P450"/>
    <property type="match status" value="1"/>
</dbReference>
<keyword evidence="9" id="KW-0812">Transmembrane</keyword>
<keyword evidence="11" id="KW-1185">Reference proteome</keyword>
<dbReference type="GO" id="GO:0020037">
    <property type="term" value="F:heme binding"/>
    <property type="evidence" value="ECO:0007669"/>
    <property type="project" value="InterPro"/>
</dbReference>
<evidence type="ECO:0000256" key="5">
    <source>
        <dbReference type="ARBA" id="ARBA00023004"/>
    </source>
</evidence>